<feature type="transmembrane region" description="Helical" evidence="6">
    <location>
        <begin position="99"/>
        <end position="120"/>
    </location>
</feature>
<dbReference type="InterPro" id="IPR020846">
    <property type="entry name" value="MFS_dom"/>
</dbReference>
<feature type="transmembrane region" description="Helical" evidence="6">
    <location>
        <begin position="345"/>
        <end position="364"/>
    </location>
</feature>
<feature type="transmembrane region" description="Helical" evidence="6">
    <location>
        <begin position="70"/>
        <end position="87"/>
    </location>
</feature>
<dbReference type="PANTHER" id="PTHR23505">
    <property type="entry name" value="SPINSTER"/>
    <property type="match status" value="1"/>
</dbReference>
<feature type="transmembrane region" description="Helical" evidence="6">
    <location>
        <begin position="159"/>
        <end position="181"/>
    </location>
</feature>
<evidence type="ECO:0000259" key="7">
    <source>
        <dbReference type="PROSITE" id="PS50850"/>
    </source>
</evidence>
<keyword evidence="4 6" id="KW-1133">Transmembrane helix</keyword>
<feature type="transmembrane region" description="Helical" evidence="6">
    <location>
        <begin position="425"/>
        <end position="445"/>
    </location>
</feature>
<evidence type="ECO:0000256" key="5">
    <source>
        <dbReference type="ARBA" id="ARBA00023136"/>
    </source>
</evidence>
<reference evidence="8 9" key="1">
    <citation type="submission" date="2019-06" db="EMBL/GenBank/DDBJ databases">
        <title>Genomic Encyclopedia of Type Strains, Phase IV (KMG-V): Genome sequencing to study the core and pangenomes of soil and plant-associated prokaryotes.</title>
        <authorList>
            <person name="Whitman W."/>
        </authorList>
    </citation>
    <scope>NUCLEOTIDE SEQUENCE [LARGE SCALE GENOMIC DNA]</scope>
    <source>
        <strain evidence="8 9">BR 11140</strain>
    </source>
</reference>
<dbReference type="Proteomes" id="UP000318050">
    <property type="component" value="Unassembled WGS sequence"/>
</dbReference>
<evidence type="ECO:0000313" key="8">
    <source>
        <dbReference type="EMBL" id="TWB50657.1"/>
    </source>
</evidence>
<comment type="subcellular location">
    <subcellularLocation>
        <location evidence="1">Membrane</location>
        <topology evidence="1">Multi-pass membrane protein</topology>
    </subcellularLocation>
</comment>
<evidence type="ECO:0000313" key="9">
    <source>
        <dbReference type="Proteomes" id="UP000318050"/>
    </source>
</evidence>
<proteinExistence type="predicted"/>
<dbReference type="EMBL" id="VITT01000023">
    <property type="protein sequence ID" value="TWB50657.1"/>
    <property type="molecule type" value="Genomic_DNA"/>
</dbReference>
<protein>
    <submittedName>
        <fullName evidence="8">MFS family arabinose efflux permease</fullName>
    </submittedName>
</protein>
<dbReference type="InterPro" id="IPR036259">
    <property type="entry name" value="MFS_trans_sf"/>
</dbReference>
<evidence type="ECO:0000256" key="2">
    <source>
        <dbReference type="ARBA" id="ARBA00022448"/>
    </source>
</evidence>
<dbReference type="GO" id="GO:0022857">
    <property type="term" value="F:transmembrane transporter activity"/>
    <property type="evidence" value="ECO:0007669"/>
    <property type="project" value="InterPro"/>
</dbReference>
<dbReference type="Pfam" id="PF07690">
    <property type="entry name" value="MFS_1"/>
    <property type="match status" value="1"/>
</dbReference>
<feature type="transmembrane region" description="Helical" evidence="6">
    <location>
        <begin position="284"/>
        <end position="306"/>
    </location>
</feature>
<feature type="transmembrane region" description="Helical" evidence="6">
    <location>
        <begin position="239"/>
        <end position="264"/>
    </location>
</feature>
<organism evidence="8 9">
    <name type="scientific">Nitrospirillum amazonense</name>
    <dbReference type="NCBI Taxonomy" id="28077"/>
    <lineage>
        <taxon>Bacteria</taxon>
        <taxon>Pseudomonadati</taxon>
        <taxon>Pseudomonadota</taxon>
        <taxon>Alphaproteobacteria</taxon>
        <taxon>Rhodospirillales</taxon>
        <taxon>Azospirillaceae</taxon>
        <taxon>Nitrospirillum</taxon>
    </lineage>
</organism>
<feature type="domain" description="Major facilitator superfamily (MFS) profile" evidence="7">
    <location>
        <begin position="34"/>
        <end position="452"/>
    </location>
</feature>
<keyword evidence="2" id="KW-0813">Transport</keyword>
<sequence length="457" mass="47921">MHSLPDPAPDTPATVAPPPSPAVPLVSAPYRRYALTLLFVTYALNYLDRQIVTILAEPIKRDLGISDTQLGLLTGLAFGLVYCGFGLPIARLADRFNRVWIIGASLATWSVCTVLCGRAASFGTLVAARMGVGIGEAGCAPVGMALISDYTPKEKRASALAFFAMGTPVGSLLGLALGGVIADAHGWRTAFLVTGLPGIALAVVAWLTLKEPRATMVREVEARAGIAAVFTYLWTKRTFWLMTFGAGGKAFIGYGQAPFVAAFFLRVHGGEIAQIGGHFGLKSVGVVGIGLGVLAGVFGALSNWLGGWVADRYAARDLRAYGVVPAVAALVPIPFFIAAMLVPSFVVSLMLLVPGYLLGGLWFGPVLSSIQGLVPRDMRATAGSVALFILNMIGIGFGSLVVGKLSDGFNTGWGNAAWALGPAEGVRWALVVSATLALIPALLFWRSRATIRDEMVS</sequence>
<keyword evidence="5 6" id="KW-0472">Membrane</keyword>
<evidence type="ECO:0000256" key="4">
    <source>
        <dbReference type="ARBA" id="ARBA00022989"/>
    </source>
</evidence>
<evidence type="ECO:0000256" key="6">
    <source>
        <dbReference type="SAM" id="Phobius"/>
    </source>
</evidence>
<dbReference type="InterPro" id="IPR011701">
    <property type="entry name" value="MFS"/>
</dbReference>
<dbReference type="PROSITE" id="PS50850">
    <property type="entry name" value="MFS"/>
    <property type="match status" value="1"/>
</dbReference>
<feature type="transmembrane region" description="Helical" evidence="6">
    <location>
        <begin position="318"/>
        <end position="339"/>
    </location>
</feature>
<evidence type="ECO:0000256" key="1">
    <source>
        <dbReference type="ARBA" id="ARBA00004141"/>
    </source>
</evidence>
<keyword evidence="3 6" id="KW-0812">Transmembrane</keyword>
<dbReference type="Gene3D" id="1.20.1250.20">
    <property type="entry name" value="MFS general substrate transporter like domains"/>
    <property type="match status" value="2"/>
</dbReference>
<name>A0A560HVL3_9PROT</name>
<accession>A0A560HVL3</accession>
<dbReference type="GO" id="GO:0016020">
    <property type="term" value="C:membrane"/>
    <property type="evidence" value="ECO:0007669"/>
    <property type="project" value="UniProtKB-SubCell"/>
</dbReference>
<dbReference type="AlphaFoldDB" id="A0A560HVL3"/>
<gene>
    <name evidence="8" type="ORF">FBZ92_12377</name>
</gene>
<evidence type="ECO:0000256" key="3">
    <source>
        <dbReference type="ARBA" id="ARBA00022692"/>
    </source>
</evidence>
<dbReference type="CDD" id="cd17328">
    <property type="entry name" value="MFS_spinster_like"/>
    <property type="match status" value="1"/>
</dbReference>
<feature type="transmembrane region" description="Helical" evidence="6">
    <location>
        <begin position="385"/>
        <end position="405"/>
    </location>
</feature>
<feature type="transmembrane region" description="Helical" evidence="6">
    <location>
        <begin position="126"/>
        <end position="147"/>
    </location>
</feature>
<dbReference type="PANTHER" id="PTHR23505:SF79">
    <property type="entry name" value="PROTEIN SPINSTER"/>
    <property type="match status" value="1"/>
</dbReference>
<dbReference type="InterPro" id="IPR044770">
    <property type="entry name" value="MFS_spinster-like"/>
</dbReference>
<feature type="transmembrane region" description="Helical" evidence="6">
    <location>
        <begin position="187"/>
        <end position="209"/>
    </location>
</feature>
<comment type="caution">
    <text evidence="8">The sequence shown here is derived from an EMBL/GenBank/DDBJ whole genome shotgun (WGS) entry which is preliminary data.</text>
</comment>
<dbReference type="SUPFAM" id="SSF103473">
    <property type="entry name" value="MFS general substrate transporter"/>
    <property type="match status" value="1"/>
</dbReference>